<feature type="compositionally biased region" description="Basic and acidic residues" evidence="1">
    <location>
        <begin position="98"/>
        <end position="109"/>
    </location>
</feature>
<sequence>MKLPLEMHLSDAQKERMKRAAGEVMDEATRVLAQRDSSGSSSGSSSSCTKGTDSGLCETPSARQGIQNVAIAMGVVVPLLIAAVILAVLHRRLRKKQKQEDLHDPHKSLDFGMDGVEPAYVKKNKSRKEPEMSVQEISGHGKPKRTPGLSLDMNIGSPYMLPPGMNGSHESIHSLARTHDDHDPYRSVALLRPSTDGGSIRTGRFQGDNGSLYSMSTGHHSALADKDKAGLLVNARPMSQTWSKRGDSMSPENPASPTSGGDFPLRQMNSSINRSAPPPIRKPSLDKNLPEILEKEVGPRDSPSIVIDEPQAPAPLAKEIAVPEPVAKQMPPAPRSSDTTTTSSLPSRGDSMLTTDRSSRPESSNYGDEEPTPLAPPAEHHAVTVTDHDAPYDIDPIMIYTEYGDEPPSPNALPQRKQSLAAPHAAAAAGSRLSVMGLRPLPPDMPDDNPEVRANRIRSFYKEYFDDSKPQPANAQYTDPGYYYDDGYMDGIIYDPETGGFYAPGAQTHAKPWAQGPARRAMTPPPRARPRVSDNSSVGYQYHSRRPSLAYSTMSGGGPRGRPGPKKALPPPKALTSLPTPHKLREDDLVFNPIDFAPPSSFRELQNGRRPDSPMGVQRPYSPSVRAFTPLASSFDALDVLPSPHHLRRSGTFTALDFAPPSKIRDPGNLSPSDAGSIRSNRSGISAMQHHAVRDGAYRVSRIPKEVVTTKDDIANQLRPKMDLVSKA</sequence>
<accession>A0A9P3CKA5</accession>
<keyword evidence="4" id="KW-1185">Reference proteome</keyword>
<keyword evidence="2" id="KW-0812">Transmembrane</keyword>
<feature type="transmembrane region" description="Helical" evidence="2">
    <location>
        <begin position="69"/>
        <end position="89"/>
    </location>
</feature>
<dbReference type="PANTHER" id="PTHR42088">
    <property type="entry name" value="YALI0F10131P"/>
    <property type="match status" value="1"/>
</dbReference>
<feature type="compositionally biased region" description="Polar residues" evidence="1">
    <location>
        <begin position="250"/>
        <end position="259"/>
    </location>
</feature>
<feature type="region of interest" description="Disordered" evidence="1">
    <location>
        <begin position="95"/>
        <end position="114"/>
    </location>
</feature>
<dbReference type="Proteomes" id="UP000825890">
    <property type="component" value="Unassembled WGS sequence"/>
</dbReference>
<dbReference type="PANTHER" id="PTHR42088:SF1">
    <property type="entry name" value="YALI0F10131P"/>
    <property type="match status" value="1"/>
</dbReference>
<feature type="region of interest" description="Disordered" evidence="1">
    <location>
        <begin position="1"/>
        <end position="56"/>
    </location>
</feature>
<feature type="region of interest" description="Disordered" evidence="1">
    <location>
        <begin position="296"/>
        <end position="315"/>
    </location>
</feature>
<comment type="caution">
    <text evidence="3">The sequence shown here is derived from an EMBL/GenBank/DDBJ whole genome shotgun (WGS) entry which is preliminary data.</text>
</comment>
<keyword evidence="2" id="KW-0472">Membrane</keyword>
<feature type="compositionally biased region" description="Polar residues" evidence="1">
    <location>
        <begin position="352"/>
        <end position="366"/>
    </location>
</feature>
<feature type="region of interest" description="Disordered" evidence="1">
    <location>
        <begin position="240"/>
        <end position="287"/>
    </location>
</feature>
<feature type="region of interest" description="Disordered" evidence="1">
    <location>
        <begin position="658"/>
        <end position="681"/>
    </location>
</feature>
<dbReference type="OrthoDB" id="5417135at2759"/>
<evidence type="ECO:0000313" key="3">
    <source>
        <dbReference type="EMBL" id="GIZ44291.1"/>
    </source>
</evidence>
<feature type="compositionally biased region" description="Low complexity" evidence="1">
    <location>
        <begin position="37"/>
        <end position="47"/>
    </location>
</feature>
<feature type="compositionally biased region" description="Low complexity" evidence="1">
    <location>
        <begin position="335"/>
        <end position="347"/>
    </location>
</feature>
<dbReference type="GeneID" id="68293069"/>
<reference evidence="3 4" key="1">
    <citation type="submission" date="2021-01" db="EMBL/GenBank/DDBJ databases">
        <title>Cercospora kikuchii MAFF 305040 whole genome shotgun sequence.</title>
        <authorList>
            <person name="Kashiwa T."/>
            <person name="Suzuki T."/>
        </authorList>
    </citation>
    <scope>NUCLEOTIDE SEQUENCE [LARGE SCALE GENOMIC DNA]</scope>
    <source>
        <strain evidence="3 4">MAFF 305040</strain>
    </source>
</reference>
<protein>
    <submittedName>
        <fullName evidence="3">Uncharacterized protein</fullName>
    </submittedName>
</protein>
<feature type="compositionally biased region" description="Polar residues" evidence="1">
    <location>
        <begin position="670"/>
        <end position="681"/>
    </location>
</feature>
<feature type="region of interest" description="Disordered" evidence="1">
    <location>
        <begin position="506"/>
        <end position="580"/>
    </location>
</feature>
<dbReference type="RefSeq" id="XP_044658778.1">
    <property type="nucleotide sequence ID" value="XM_044802843.1"/>
</dbReference>
<feature type="region of interest" description="Disordered" evidence="1">
    <location>
        <begin position="321"/>
        <end position="430"/>
    </location>
</feature>
<evidence type="ECO:0000256" key="2">
    <source>
        <dbReference type="SAM" id="Phobius"/>
    </source>
</evidence>
<feature type="region of interest" description="Disordered" evidence="1">
    <location>
        <begin position="123"/>
        <end position="148"/>
    </location>
</feature>
<keyword evidence="2" id="KW-1133">Transmembrane helix</keyword>
<dbReference type="AlphaFoldDB" id="A0A9P3CKA5"/>
<proteinExistence type="predicted"/>
<dbReference type="EMBL" id="BOLY01000004">
    <property type="protein sequence ID" value="GIZ44291.1"/>
    <property type="molecule type" value="Genomic_DNA"/>
</dbReference>
<evidence type="ECO:0000256" key="1">
    <source>
        <dbReference type="SAM" id="MobiDB-lite"/>
    </source>
</evidence>
<feature type="compositionally biased region" description="Basic and acidic residues" evidence="1">
    <location>
        <begin position="8"/>
        <end position="21"/>
    </location>
</feature>
<name>A0A9P3CKA5_9PEZI</name>
<evidence type="ECO:0000313" key="4">
    <source>
        <dbReference type="Proteomes" id="UP000825890"/>
    </source>
</evidence>
<feature type="compositionally biased region" description="Basic and acidic residues" evidence="1">
    <location>
        <begin position="378"/>
        <end position="391"/>
    </location>
</feature>
<gene>
    <name evidence="3" type="ORF">CKM354_000749400</name>
</gene>
<organism evidence="3 4">
    <name type="scientific">Cercospora kikuchii</name>
    <dbReference type="NCBI Taxonomy" id="84275"/>
    <lineage>
        <taxon>Eukaryota</taxon>
        <taxon>Fungi</taxon>
        <taxon>Dikarya</taxon>
        <taxon>Ascomycota</taxon>
        <taxon>Pezizomycotina</taxon>
        <taxon>Dothideomycetes</taxon>
        <taxon>Dothideomycetidae</taxon>
        <taxon>Mycosphaerellales</taxon>
        <taxon>Mycosphaerellaceae</taxon>
        <taxon>Cercospora</taxon>
    </lineage>
</organism>